<dbReference type="PANTHER" id="PTHR42953">
    <property type="entry name" value="HIGH-AFFINITY ZINC UPTAKE SYSTEM PROTEIN ZNUA-RELATED"/>
    <property type="match status" value="1"/>
</dbReference>
<gene>
    <name evidence="6" type="ORF">IPV69_19355</name>
</gene>
<reference evidence="6 7" key="1">
    <citation type="submission" date="2020-10" db="EMBL/GenBank/DDBJ databases">
        <title>Wide distribution of Phycisphaera-like planctomycetes from WD2101 soil group in peatlands and genome analysis of the first cultivated representative.</title>
        <authorList>
            <person name="Dedysh S.N."/>
            <person name="Beletsky A.V."/>
            <person name="Ivanova A."/>
            <person name="Kulichevskaya I.S."/>
            <person name="Suzina N.E."/>
            <person name="Philippov D.A."/>
            <person name="Rakitin A.L."/>
            <person name="Mardanov A.V."/>
            <person name="Ravin N.V."/>
        </authorList>
    </citation>
    <scope>NUCLEOTIDE SEQUENCE [LARGE SCALE GENOMIC DNA]</scope>
    <source>
        <strain evidence="6 7">M1803</strain>
    </source>
</reference>
<dbReference type="Gene3D" id="3.40.50.1980">
    <property type="entry name" value="Nitrogenase molybdenum iron protein domain"/>
    <property type="match status" value="2"/>
</dbReference>
<feature type="signal peptide" evidence="5">
    <location>
        <begin position="1"/>
        <end position="21"/>
    </location>
</feature>
<evidence type="ECO:0000256" key="5">
    <source>
        <dbReference type="SAM" id="SignalP"/>
    </source>
</evidence>
<proteinExistence type="inferred from homology"/>
<dbReference type="EMBL" id="CP063458">
    <property type="protein sequence ID" value="QOV88390.1"/>
    <property type="molecule type" value="Genomic_DNA"/>
</dbReference>
<evidence type="ECO:0000313" key="7">
    <source>
        <dbReference type="Proteomes" id="UP000593765"/>
    </source>
</evidence>
<dbReference type="PRINTS" id="PR00691">
    <property type="entry name" value="ADHESINB"/>
</dbReference>
<dbReference type="Proteomes" id="UP000593765">
    <property type="component" value="Chromosome"/>
</dbReference>
<evidence type="ECO:0000256" key="4">
    <source>
        <dbReference type="RuleBase" id="RU003512"/>
    </source>
</evidence>
<dbReference type="RefSeq" id="WP_206291369.1">
    <property type="nucleotide sequence ID" value="NZ_CP063458.1"/>
</dbReference>
<dbReference type="GO" id="GO:0046872">
    <property type="term" value="F:metal ion binding"/>
    <property type="evidence" value="ECO:0007669"/>
    <property type="project" value="InterPro"/>
</dbReference>
<dbReference type="GO" id="GO:0007155">
    <property type="term" value="P:cell adhesion"/>
    <property type="evidence" value="ECO:0007669"/>
    <property type="project" value="InterPro"/>
</dbReference>
<name>A0A7M2WV75_9BACT</name>
<evidence type="ECO:0000256" key="3">
    <source>
        <dbReference type="ARBA" id="ARBA00022729"/>
    </source>
</evidence>
<comment type="similarity">
    <text evidence="1 4">Belongs to the bacterial solute-binding protein 9 family.</text>
</comment>
<dbReference type="PANTHER" id="PTHR42953:SF2">
    <property type="entry name" value="ADHESION PROTEIN"/>
    <property type="match status" value="1"/>
</dbReference>
<accession>A0A7M2WV75</accession>
<evidence type="ECO:0000313" key="6">
    <source>
        <dbReference type="EMBL" id="QOV88390.1"/>
    </source>
</evidence>
<dbReference type="AlphaFoldDB" id="A0A7M2WV75"/>
<keyword evidence="7" id="KW-1185">Reference proteome</keyword>
<dbReference type="GO" id="GO:0030001">
    <property type="term" value="P:metal ion transport"/>
    <property type="evidence" value="ECO:0007669"/>
    <property type="project" value="InterPro"/>
</dbReference>
<dbReference type="InterPro" id="IPR050492">
    <property type="entry name" value="Bact_metal-bind_prot9"/>
</dbReference>
<keyword evidence="3 5" id="KW-0732">Signal</keyword>
<feature type="chain" id="PRO_5034910346" evidence="5">
    <location>
        <begin position="22"/>
        <end position="300"/>
    </location>
</feature>
<evidence type="ECO:0000256" key="1">
    <source>
        <dbReference type="ARBA" id="ARBA00011028"/>
    </source>
</evidence>
<sequence length="300" mass="32269">MKSTLLTLLAVIAFAASPASAKLKIVTTTPDFADLARQIGGDRVEVHSVMKGPENVHNVLASPPEMVKLNQADLFVHSGLDTEPWRDNLLRGARNPRLAAGKPGNVDMSAGIELKDVPTGRGDRAQGDMHAYGNPHFTPHPLNAQRMTATLAKAMIAVDPPNADLYTQNAKKLVNDLADTAKWMKEQMAPFGGLKVVTFHQAWLYFAESAGLNIVGTIEPKPGITPSAAQVAQLIATMKAQGVKLVIVETYNDEKLAARVAEAAGAKLLRLPDHVNGVPEAKSYQELFRYNVGKIVEAAK</sequence>
<keyword evidence="2 4" id="KW-0813">Transport</keyword>
<evidence type="ECO:0000256" key="2">
    <source>
        <dbReference type="ARBA" id="ARBA00022448"/>
    </source>
</evidence>
<organism evidence="6 7">
    <name type="scientific">Humisphaera borealis</name>
    <dbReference type="NCBI Taxonomy" id="2807512"/>
    <lineage>
        <taxon>Bacteria</taxon>
        <taxon>Pseudomonadati</taxon>
        <taxon>Planctomycetota</taxon>
        <taxon>Phycisphaerae</taxon>
        <taxon>Tepidisphaerales</taxon>
        <taxon>Tepidisphaeraceae</taxon>
        <taxon>Humisphaera</taxon>
    </lineage>
</organism>
<dbReference type="Pfam" id="PF01297">
    <property type="entry name" value="ZnuA"/>
    <property type="match status" value="1"/>
</dbReference>
<dbReference type="SUPFAM" id="SSF53807">
    <property type="entry name" value="Helical backbone' metal receptor"/>
    <property type="match status" value="1"/>
</dbReference>
<dbReference type="InterPro" id="IPR006128">
    <property type="entry name" value="Lipoprotein_PsaA-like"/>
</dbReference>
<dbReference type="KEGG" id="hbs:IPV69_19355"/>
<dbReference type="InterPro" id="IPR006127">
    <property type="entry name" value="ZnuA-like"/>
</dbReference>
<protein>
    <submittedName>
        <fullName evidence="6">Zinc ABC transporter substrate-binding protein</fullName>
    </submittedName>
</protein>
<dbReference type="PRINTS" id="PR00690">
    <property type="entry name" value="ADHESNFAMILY"/>
</dbReference>
<dbReference type="InterPro" id="IPR006129">
    <property type="entry name" value="AdhesinB"/>
</dbReference>